<gene>
    <name evidence="1" type="ORF">R3P94_01560</name>
</gene>
<evidence type="ECO:0000313" key="1">
    <source>
        <dbReference type="EMBL" id="MDV6306042.1"/>
    </source>
</evidence>
<dbReference type="RefSeq" id="WP_096273889.1">
    <property type="nucleotide sequence ID" value="NZ_JAWLKI010000001.1"/>
</dbReference>
<comment type="caution">
    <text evidence="1">The sequence shown here is derived from an EMBL/GenBank/DDBJ whole genome shotgun (WGS) entry which is preliminary data.</text>
</comment>
<name>A0ABU4D8J0_9ACTN</name>
<dbReference type="EMBL" id="JAWLKI010000001">
    <property type="protein sequence ID" value="MDV6306042.1"/>
    <property type="molecule type" value="Genomic_DNA"/>
</dbReference>
<proteinExistence type="predicted"/>
<keyword evidence="2" id="KW-1185">Reference proteome</keyword>
<organism evidence="1 2">
    <name type="scientific">Gordonia amicalis</name>
    <dbReference type="NCBI Taxonomy" id="89053"/>
    <lineage>
        <taxon>Bacteria</taxon>
        <taxon>Bacillati</taxon>
        <taxon>Actinomycetota</taxon>
        <taxon>Actinomycetes</taxon>
        <taxon>Mycobacteriales</taxon>
        <taxon>Gordoniaceae</taxon>
        <taxon>Gordonia</taxon>
    </lineage>
</organism>
<reference evidence="1 2" key="1">
    <citation type="submission" date="2023-10" db="EMBL/GenBank/DDBJ databases">
        <title>Development of a sustainable strategy for remediation of hydrocarbon-contaminated territories based on the waste exchange concept.</title>
        <authorList>
            <person name="Krivoruchko A."/>
        </authorList>
    </citation>
    <scope>NUCLEOTIDE SEQUENCE [LARGE SCALE GENOMIC DNA]</scope>
    <source>
        <strain evidence="1 2">IEGM 1266</strain>
    </source>
</reference>
<accession>A0ABU4D8J0</accession>
<protein>
    <submittedName>
        <fullName evidence="1">Uncharacterized protein</fullName>
    </submittedName>
</protein>
<evidence type="ECO:0000313" key="2">
    <source>
        <dbReference type="Proteomes" id="UP001185779"/>
    </source>
</evidence>
<dbReference type="Proteomes" id="UP001185779">
    <property type="component" value="Unassembled WGS sequence"/>
</dbReference>
<sequence length="146" mass="16688">MTGKDKLEITKDQLEPTLWYGLQSSLPSEGEGRTTLAELLKLLADRGVDIYRECQIALLEQHGDRLHGETVFTADELLKLMYRSGDHPQHVEVDGTTMAFRGISSVTFDYQRPREPEPGTGYQYDRFDTHQVRIGDSVTVKFVRDR</sequence>